<dbReference type="PANTHER" id="PTHR34129">
    <property type="entry name" value="BLR1139 PROTEIN"/>
    <property type="match status" value="1"/>
</dbReference>
<sequence length="129" mass="14784">MSSTIPDPETCTYLYKILTPAESDSLPETAWHGTPLDVKDEFIHLSNAHQLVAVLQKWFSKTFVPVDTLYLHVLPRSAIRRDQTLQFDSVGDTKFGHIYGEIDPKTQFEKRIEIHRKSDGSWGIPELPF</sequence>
<gene>
    <name evidence="1" type="ORF">K437DRAFT_258444</name>
</gene>
<name>A0A066VLA5_TILAU</name>
<dbReference type="InParanoid" id="A0A066VLA5"/>
<dbReference type="PANTHER" id="PTHR34129:SF1">
    <property type="entry name" value="DUF952 DOMAIN-CONTAINING PROTEIN"/>
    <property type="match status" value="1"/>
</dbReference>
<dbReference type="EMBL" id="JMSN01000084">
    <property type="protein sequence ID" value="KDN41083.1"/>
    <property type="molecule type" value="Genomic_DNA"/>
</dbReference>
<dbReference type="Gene3D" id="3.20.170.20">
    <property type="entry name" value="Protein of unknown function DUF952"/>
    <property type="match status" value="1"/>
</dbReference>
<proteinExistence type="predicted"/>
<dbReference type="OrthoDB" id="3335358at2759"/>
<dbReference type="Proteomes" id="UP000027361">
    <property type="component" value="Unassembled WGS sequence"/>
</dbReference>
<dbReference type="Pfam" id="PF06108">
    <property type="entry name" value="DUF952"/>
    <property type="match status" value="1"/>
</dbReference>
<keyword evidence="2" id="KW-1185">Reference proteome</keyword>
<dbReference type="RefSeq" id="XP_013241599.1">
    <property type="nucleotide sequence ID" value="XM_013386145.1"/>
</dbReference>
<dbReference type="GeneID" id="25264985"/>
<reference evidence="1 2" key="1">
    <citation type="submission" date="2014-05" db="EMBL/GenBank/DDBJ databases">
        <title>Draft genome sequence of a rare smut relative, Tilletiaria anomala UBC 951.</title>
        <authorList>
            <consortium name="DOE Joint Genome Institute"/>
            <person name="Toome M."/>
            <person name="Kuo A."/>
            <person name="Henrissat B."/>
            <person name="Lipzen A."/>
            <person name="Tritt A."/>
            <person name="Yoshinaga Y."/>
            <person name="Zane M."/>
            <person name="Barry K."/>
            <person name="Grigoriev I.V."/>
            <person name="Spatafora J.W."/>
            <person name="Aimea M.C."/>
        </authorList>
    </citation>
    <scope>NUCLEOTIDE SEQUENCE [LARGE SCALE GENOMIC DNA]</scope>
    <source>
        <strain evidence="1 2">UBC 951</strain>
    </source>
</reference>
<comment type="caution">
    <text evidence="1">The sequence shown here is derived from an EMBL/GenBank/DDBJ whole genome shotgun (WGS) entry which is preliminary data.</text>
</comment>
<protein>
    <recommendedName>
        <fullName evidence="3">DUF952-domain-containing protein</fullName>
    </recommendedName>
</protein>
<evidence type="ECO:0008006" key="3">
    <source>
        <dbReference type="Google" id="ProtNLM"/>
    </source>
</evidence>
<dbReference type="HOGENOM" id="CLU_1939049_0_0_1"/>
<evidence type="ECO:0000313" key="1">
    <source>
        <dbReference type="EMBL" id="KDN41083.1"/>
    </source>
</evidence>
<dbReference type="OMA" id="HIYGNID"/>
<accession>A0A066VLA5</accession>
<organism evidence="1 2">
    <name type="scientific">Tilletiaria anomala (strain ATCC 24038 / CBS 436.72 / UBC 951)</name>
    <dbReference type="NCBI Taxonomy" id="1037660"/>
    <lineage>
        <taxon>Eukaryota</taxon>
        <taxon>Fungi</taxon>
        <taxon>Dikarya</taxon>
        <taxon>Basidiomycota</taxon>
        <taxon>Ustilaginomycotina</taxon>
        <taxon>Exobasidiomycetes</taxon>
        <taxon>Georgefischeriales</taxon>
        <taxon>Tilletiariaceae</taxon>
        <taxon>Tilletiaria</taxon>
    </lineage>
</organism>
<dbReference type="SUPFAM" id="SSF56399">
    <property type="entry name" value="ADP-ribosylation"/>
    <property type="match status" value="1"/>
</dbReference>
<evidence type="ECO:0000313" key="2">
    <source>
        <dbReference type="Proteomes" id="UP000027361"/>
    </source>
</evidence>
<dbReference type="InterPro" id="IPR009297">
    <property type="entry name" value="DUF952"/>
</dbReference>
<dbReference type="AlphaFoldDB" id="A0A066VLA5"/>